<organism evidence="5 6">
    <name type="scientific">Altererythrobacter arenosus</name>
    <dbReference type="NCBI Taxonomy" id="3032592"/>
    <lineage>
        <taxon>Bacteria</taxon>
        <taxon>Pseudomonadati</taxon>
        <taxon>Pseudomonadota</taxon>
        <taxon>Alphaproteobacteria</taxon>
        <taxon>Sphingomonadales</taxon>
        <taxon>Erythrobacteraceae</taxon>
        <taxon>Altererythrobacter</taxon>
    </lineage>
</organism>
<dbReference type="PROSITE" id="PS51352">
    <property type="entry name" value="THIOREDOXIN_2"/>
    <property type="match status" value="1"/>
</dbReference>
<keyword evidence="6" id="KW-1185">Reference proteome</keyword>
<evidence type="ECO:0000259" key="4">
    <source>
        <dbReference type="PROSITE" id="PS51352"/>
    </source>
</evidence>
<dbReference type="PANTHER" id="PTHR12151">
    <property type="entry name" value="ELECTRON TRANSPORT PROTIN SCO1/SENC FAMILY MEMBER"/>
    <property type="match status" value="1"/>
</dbReference>
<dbReference type="CDD" id="cd02968">
    <property type="entry name" value="SCO"/>
    <property type="match status" value="1"/>
</dbReference>
<gene>
    <name evidence="5" type="ORF">P7228_03855</name>
</gene>
<keyword evidence="3" id="KW-0732">Signal</keyword>
<dbReference type="Gene3D" id="3.40.30.10">
    <property type="entry name" value="Glutaredoxin"/>
    <property type="match status" value="1"/>
</dbReference>
<evidence type="ECO:0000256" key="2">
    <source>
        <dbReference type="ARBA" id="ARBA00023008"/>
    </source>
</evidence>
<evidence type="ECO:0000313" key="5">
    <source>
        <dbReference type="EMBL" id="WFL78207.1"/>
    </source>
</evidence>
<dbReference type="InterPro" id="IPR036249">
    <property type="entry name" value="Thioredoxin-like_sf"/>
</dbReference>
<protein>
    <submittedName>
        <fullName evidence="5">SCO family protein</fullName>
    </submittedName>
</protein>
<dbReference type="Pfam" id="PF02630">
    <property type="entry name" value="SCO1-SenC"/>
    <property type="match status" value="1"/>
</dbReference>
<comment type="similarity">
    <text evidence="1">Belongs to the SCO1/2 family.</text>
</comment>
<evidence type="ECO:0000256" key="1">
    <source>
        <dbReference type="ARBA" id="ARBA00010996"/>
    </source>
</evidence>
<dbReference type="InterPro" id="IPR013766">
    <property type="entry name" value="Thioredoxin_domain"/>
</dbReference>
<dbReference type="SUPFAM" id="SSF52833">
    <property type="entry name" value="Thioredoxin-like"/>
    <property type="match status" value="1"/>
</dbReference>
<name>A0ABY8FT59_9SPHN</name>
<dbReference type="EMBL" id="CP121106">
    <property type="protein sequence ID" value="WFL78207.1"/>
    <property type="molecule type" value="Genomic_DNA"/>
</dbReference>
<reference evidence="5 6" key="1">
    <citation type="submission" date="2023-03" db="EMBL/GenBank/DDBJ databases">
        <title>Altererythrobacter sp. CAU 1644 isolated from sand.</title>
        <authorList>
            <person name="Kim W."/>
        </authorList>
    </citation>
    <scope>NUCLEOTIDE SEQUENCE [LARGE SCALE GENOMIC DNA]</scope>
    <source>
        <strain evidence="5 6">CAU 1644</strain>
    </source>
</reference>
<accession>A0ABY8FT59</accession>
<evidence type="ECO:0000256" key="3">
    <source>
        <dbReference type="SAM" id="SignalP"/>
    </source>
</evidence>
<dbReference type="Proteomes" id="UP001215827">
    <property type="component" value="Chromosome"/>
</dbReference>
<feature type="signal peptide" evidence="3">
    <location>
        <begin position="1"/>
        <end position="26"/>
    </location>
</feature>
<evidence type="ECO:0000313" key="6">
    <source>
        <dbReference type="Proteomes" id="UP001215827"/>
    </source>
</evidence>
<dbReference type="InterPro" id="IPR003782">
    <property type="entry name" value="SCO1/SenC"/>
</dbReference>
<dbReference type="PANTHER" id="PTHR12151:SF25">
    <property type="entry name" value="LINALOOL DEHYDRATASE_ISOMERASE DOMAIN-CONTAINING PROTEIN"/>
    <property type="match status" value="1"/>
</dbReference>
<feature type="domain" description="Thioredoxin" evidence="4">
    <location>
        <begin position="46"/>
        <end position="212"/>
    </location>
</feature>
<sequence length="212" mass="22545">MNQLAMPVTKRNLLLALIGASLLGLTACGDAGSPQGSAAEASMPPLQGADIGGEFELVDKNGKSVRWSDFDGKYRTVYFGFTYCPDVCPTDVQRAMRGLKQLAQADPGKAAKIQPIFISVDPERDTPEAVGQFTAAFSDDLVGLTGTPEQVKAVADAFRVYYERGEEQDGGGYLVNHSAITYLFGPKGEPLATLPTDQGPEAVAAELAKWVN</sequence>
<proteinExistence type="inferred from homology"/>
<keyword evidence="2" id="KW-0186">Copper</keyword>
<feature type="chain" id="PRO_5045387279" evidence="3">
    <location>
        <begin position="27"/>
        <end position="212"/>
    </location>
</feature>